<dbReference type="OrthoDB" id="1870356at2759"/>
<dbReference type="GeneID" id="105044463"/>
<protein>
    <submittedName>
        <fullName evidence="9">Transcription factor bHLH111</fullName>
    </submittedName>
</protein>
<dbReference type="CDD" id="cd11393">
    <property type="entry name" value="bHLH_AtbHLH_like"/>
    <property type="match status" value="1"/>
</dbReference>
<dbReference type="PANTHER" id="PTHR16223">
    <property type="entry name" value="TRANSCRIPTION FACTOR BHLH83-RELATED"/>
    <property type="match status" value="1"/>
</dbReference>
<dbReference type="InParanoid" id="A0A6I9R585"/>
<proteinExistence type="inferred from homology"/>
<sequence>MRPLGEPEVDSWWLVSAAPPDYNLPPFLHLPWEFRVSRMWNDGVFPSLSPPSNTSFAGNSESRIQSSNTFAELERHYNVDIFTTPQDSDCFHLGSFPPPLSPATGLSATPLNSTPGDGDVLTAIAATNLRPSAMTLIQPNSVVGCNKRMASSDSISKRTTSRQASKRLKTAEKLHQPPCNESESTHPQLMKAPVRRSQKLGDKITALQQLVSPFGKTDTASVLHEATICIKLLHEQIQVLTAPYFGIKSSPHLPGHGGEEASLQSKGLCLAPISSTIVSLINQPASTSHSPKRTTMATSACFY</sequence>
<evidence type="ECO:0000256" key="5">
    <source>
        <dbReference type="ARBA" id="ARBA00023242"/>
    </source>
</evidence>
<comment type="subcellular location">
    <subcellularLocation>
        <location evidence="1">Nucleus</location>
    </subcellularLocation>
</comment>
<dbReference type="RefSeq" id="XP_010920678.1">
    <property type="nucleotide sequence ID" value="XM_010922376.1"/>
</dbReference>
<evidence type="ECO:0000256" key="6">
    <source>
        <dbReference type="SAM" id="MobiDB-lite"/>
    </source>
</evidence>
<keyword evidence="5" id="KW-0539">Nucleus</keyword>
<feature type="domain" description="BHLH" evidence="7">
    <location>
        <begin position="184"/>
        <end position="233"/>
    </location>
</feature>
<keyword evidence="4" id="KW-0804">Transcription</keyword>
<reference evidence="9" key="1">
    <citation type="submission" date="2025-08" db="UniProtKB">
        <authorList>
            <consortium name="RefSeq"/>
        </authorList>
    </citation>
    <scope>IDENTIFICATION</scope>
</reference>
<feature type="compositionally biased region" description="Polar residues" evidence="6">
    <location>
        <begin position="149"/>
        <end position="163"/>
    </location>
</feature>
<evidence type="ECO:0000256" key="2">
    <source>
        <dbReference type="ARBA" id="ARBA00005510"/>
    </source>
</evidence>
<name>A0A6I9R585_ELAGV</name>
<dbReference type="AlphaFoldDB" id="A0A6I9R585"/>
<dbReference type="SUPFAM" id="SSF47459">
    <property type="entry name" value="HLH, helix-loop-helix DNA-binding domain"/>
    <property type="match status" value="1"/>
</dbReference>
<evidence type="ECO:0000259" key="7">
    <source>
        <dbReference type="PROSITE" id="PS50888"/>
    </source>
</evidence>
<evidence type="ECO:0000256" key="3">
    <source>
        <dbReference type="ARBA" id="ARBA00023015"/>
    </source>
</evidence>
<dbReference type="KEGG" id="egu:105044463"/>
<evidence type="ECO:0000256" key="4">
    <source>
        <dbReference type="ARBA" id="ARBA00023163"/>
    </source>
</evidence>
<accession>A0A6I9R585</accession>
<dbReference type="InterPro" id="IPR045239">
    <property type="entry name" value="bHLH95_bHLH"/>
</dbReference>
<dbReference type="GO" id="GO:0005634">
    <property type="term" value="C:nucleus"/>
    <property type="evidence" value="ECO:0007669"/>
    <property type="project" value="UniProtKB-SubCell"/>
</dbReference>
<keyword evidence="3" id="KW-0805">Transcription regulation</keyword>
<gene>
    <name evidence="9" type="primary">LOC105044463</name>
</gene>
<dbReference type="PANTHER" id="PTHR16223:SF367">
    <property type="entry name" value="OS03G0279500 PROTEIN"/>
    <property type="match status" value="1"/>
</dbReference>
<organism evidence="8 9">
    <name type="scientific">Elaeis guineensis var. tenera</name>
    <name type="common">Oil palm</name>
    <dbReference type="NCBI Taxonomy" id="51953"/>
    <lineage>
        <taxon>Eukaryota</taxon>
        <taxon>Viridiplantae</taxon>
        <taxon>Streptophyta</taxon>
        <taxon>Embryophyta</taxon>
        <taxon>Tracheophyta</taxon>
        <taxon>Spermatophyta</taxon>
        <taxon>Magnoliopsida</taxon>
        <taxon>Liliopsida</taxon>
        <taxon>Arecaceae</taxon>
        <taxon>Arecoideae</taxon>
        <taxon>Cocoseae</taxon>
        <taxon>Elaeidinae</taxon>
        <taxon>Elaeis</taxon>
    </lineage>
</organism>
<dbReference type="PROSITE" id="PS50888">
    <property type="entry name" value="BHLH"/>
    <property type="match status" value="1"/>
</dbReference>
<feature type="region of interest" description="Disordered" evidence="6">
    <location>
        <begin position="149"/>
        <end position="189"/>
    </location>
</feature>
<comment type="similarity">
    <text evidence="2">Belongs to the bHLH protein family.</text>
</comment>
<keyword evidence="8" id="KW-1185">Reference proteome</keyword>
<dbReference type="InterPro" id="IPR045843">
    <property type="entry name" value="IND-like"/>
</dbReference>
<dbReference type="InterPro" id="IPR036638">
    <property type="entry name" value="HLH_DNA-bd_sf"/>
</dbReference>
<evidence type="ECO:0000313" key="8">
    <source>
        <dbReference type="Proteomes" id="UP000504607"/>
    </source>
</evidence>
<dbReference type="InterPro" id="IPR011598">
    <property type="entry name" value="bHLH_dom"/>
</dbReference>
<dbReference type="GO" id="GO:0000978">
    <property type="term" value="F:RNA polymerase II cis-regulatory region sequence-specific DNA binding"/>
    <property type="evidence" value="ECO:0007669"/>
    <property type="project" value="TreeGrafter"/>
</dbReference>
<evidence type="ECO:0000313" key="9">
    <source>
        <dbReference type="RefSeq" id="XP_010920678.1"/>
    </source>
</evidence>
<evidence type="ECO:0000256" key="1">
    <source>
        <dbReference type="ARBA" id="ARBA00004123"/>
    </source>
</evidence>
<dbReference type="GO" id="GO:0046983">
    <property type="term" value="F:protein dimerization activity"/>
    <property type="evidence" value="ECO:0007669"/>
    <property type="project" value="InterPro"/>
</dbReference>
<dbReference type="GO" id="GO:0000981">
    <property type="term" value="F:DNA-binding transcription factor activity, RNA polymerase II-specific"/>
    <property type="evidence" value="ECO:0007669"/>
    <property type="project" value="TreeGrafter"/>
</dbReference>
<dbReference type="Proteomes" id="UP000504607">
    <property type="component" value="Chromosome 5"/>
</dbReference>